<evidence type="ECO:0000313" key="3">
    <source>
        <dbReference type="Proteomes" id="UP000564573"/>
    </source>
</evidence>
<comment type="caution">
    <text evidence="2">The sequence shown here is derived from an EMBL/GenBank/DDBJ whole genome shotgun (WGS) entry which is preliminary data.</text>
</comment>
<keyword evidence="3" id="KW-1185">Reference proteome</keyword>
<feature type="compositionally biased region" description="Low complexity" evidence="1">
    <location>
        <begin position="7"/>
        <end position="50"/>
    </location>
</feature>
<proteinExistence type="predicted"/>
<dbReference type="RefSeq" id="WP_183785757.1">
    <property type="nucleotide sequence ID" value="NZ_JACIBS010000001.1"/>
</dbReference>
<name>A0A839XQ18_9PSEU</name>
<sequence>MTGPSTPESAAFEPAASEPAASEPAASGSAAFEGTASSDAPTSPDTPAEAADPEAADPEAAERSETPRRAPAARRRIAEVFGEVLPETTSDERDPAARSATSEDWYLQNRPPHHDR</sequence>
<feature type="region of interest" description="Disordered" evidence="1">
    <location>
        <begin position="1"/>
        <end position="116"/>
    </location>
</feature>
<evidence type="ECO:0000256" key="1">
    <source>
        <dbReference type="SAM" id="MobiDB-lite"/>
    </source>
</evidence>
<accession>A0A839XQ18</accession>
<gene>
    <name evidence="2" type="ORF">FB384_002488</name>
</gene>
<dbReference type="AlphaFoldDB" id="A0A839XQ18"/>
<reference evidence="2 3" key="1">
    <citation type="submission" date="2020-08" db="EMBL/GenBank/DDBJ databases">
        <title>Sequencing the genomes of 1000 actinobacteria strains.</title>
        <authorList>
            <person name="Klenk H.-P."/>
        </authorList>
    </citation>
    <scope>NUCLEOTIDE SEQUENCE [LARGE SCALE GENOMIC DNA]</scope>
    <source>
        <strain evidence="2 3">DSM 45267</strain>
    </source>
</reference>
<dbReference type="Proteomes" id="UP000564573">
    <property type="component" value="Unassembled WGS sequence"/>
</dbReference>
<evidence type="ECO:0000313" key="2">
    <source>
        <dbReference type="EMBL" id="MBB3663584.1"/>
    </source>
</evidence>
<organism evidence="2 3">
    <name type="scientific">Prauserella sediminis</name>
    <dbReference type="NCBI Taxonomy" id="577680"/>
    <lineage>
        <taxon>Bacteria</taxon>
        <taxon>Bacillati</taxon>
        <taxon>Actinomycetota</taxon>
        <taxon>Actinomycetes</taxon>
        <taxon>Pseudonocardiales</taxon>
        <taxon>Pseudonocardiaceae</taxon>
        <taxon>Prauserella</taxon>
        <taxon>Prauserella salsuginis group</taxon>
    </lineage>
</organism>
<dbReference type="EMBL" id="JACIBS010000001">
    <property type="protein sequence ID" value="MBB3663584.1"/>
    <property type="molecule type" value="Genomic_DNA"/>
</dbReference>
<protein>
    <submittedName>
        <fullName evidence="2">Uncharacterized protein</fullName>
    </submittedName>
</protein>